<feature type="transmembrane region" description="Helical" evidence="1">
    <location>
        <begin position="12"/>
        <end position="36"/>
    </location>
</feature>
<evidence type="ECO:0000256" key="1">
    <source>
        <dbReference type="SAM" id="Phobius"/>
    </source>
</evidence>
<dbReference type="InterPro" id="IPR012495">
    <property type="entry name" value="TadE-like_dom"/>
</dbReference>
<keyword evidence="1" id="KW-1133">Transmembrane helix</keyword>
<comment type="caution">
    <text evidence="3">The sequence shown here is derived from an EMBL/GenBank/DDBJ whole genome shotgun (WGS) entry which is preliminary data.</text>
</comment>
<reference evidence="3 4" key="1">
    <citation type="submission" date="2013-03" db="EMBL/GenBank/DDBJ databases">
        <title>Salinisphaera dokdonensis CL-ES53 Genome Sequencing.</title>
        <authorList>
            <person name="Li C."/>
            <person name="Lai Q."/>
            <person name="Shao Z."/>
        </authorList>
    </citation>
    <scope>NUCLEOTIDE SEQUENCE [LARGE SCALE GENOMIC DNA]</scope>
    <source>
        <strain evidence="3 4">CL-ES53</strain>
    </source>
</reference>
<organism evidence="3 4">
    <name type="scientific">Salinisphaera dokdonensis CL-ES53</name>
    <dbReference type="NCBI Taxonomy" id="1304272"/>
    <lineage>
        <taxon>Bacteria</taxon>
        <taxon>Pseudomonadati</taxon>
        <taxon>Pseudomonadota</taxon>
        <taxon>Gammaproteobacteria</taxon>
        <taxon>Salinisphaerales</taxon>
        <taxon>Salinisphaeraceae</taxon>
        <taxon>Salinisphaera</taxon>
    </lineage>
</organism>
<sequence>MGGSSLIRQTGAAIVEFALVLPLLLAIASGITYYGYAYVLKSAVESASRAGAEQAVAVSPLLGADYAAVQEAQVQQAVARSLDWLPSRVIEAVTVQAKAACALDGGYGVRVRLPLTGEGSDVLPGVSLGRFRVPPLPVALESLTCVVI</sequence>
<gene>
    <name evidence="3" type="ORF">SADO_04715</name>
</gene>
<evidence type="ECO:0000313" key="4">
    <source>
        <dbReference type="Proteomes" id="UP001460888"/>
    </source>
</evidence>
<proteinExistence type="predicted"/>
<evidence type="ECO:0000313" key="3">
    <source>
        <dbReference type="EMBL" id="MES1928532.1"/>
    </source>
</evidence>
<name>A0ABV2AY36_9GAMM</name>
<keyword evidence="1" id="KW-0472">Membrane</keyword>
<dbReference type="Proteomes" id="UP001460888">
    <property type="component" value="Unassembled WGS sequence"/>
</dbReference>
<keyword evidence="4" id="KW-1185">Reference proteome</keyword>
<dbReference type="Pfam" id="PF07811">
    <property type="entry name" value="TadE"/>
    <property type="match status" value="1"/>
</dbReference>
<evidence type="ECO:0000259" key="2">
    <source>
        <dbReference type="Pfam" id="PF07811"/>
    </source>
</evidence>
<dbReference type="EMBL" id="APND01000001">
    <property type="protein sequence ID" value="MES1928532.1"/>
    <property type="molecule type" value="Genomic_DNA"/>
</dbReference>
<accession>A0ABV2AY36</accession>
<feature type="domain" description="TadE-like" evidence="2">
    <location>
        <begin position="11"/>
        <end position="52"/>
    </location>
</feature>
<protein>
    <submittedName>
        <fullName evidence="3">TadE-like protein</fullName>
    </submittedName>
</protein>
<keyword evidence="1" id="KW-0812">Transmembrane</keyword>